<gene>
    <name evidence="1" type="ORF">SAMN05444280_12329</name>
</gene>
<dbReference type="AlphaFoldDB" id="A0A1M6KFI7"/>
<reference evidence="1 2" key="1">
    <citation type="submission" date="2016-11" db="EMBL/GenBank/DDBJ databases">
        <authorList>
            <person name="Jaros S."/>
            <person name="Januszkiewicz K."/>
            <person name="Wedrychowicz H."/>
        </authorList>
    </citation>
    <scope>NUCLEOTIDE SEQUENCE [LARGE SCALE GENOMIC DNA]</scope>
    <source>
        <strain evidence="1 2">DSM 27063</strain>
    </source>
</reference>
<dbReference type="EMBL" id="FQZE01000023">
    <property type="protein sequence ID" value="SHJ57745.1"/>
    <property type="molecule type" value="Genomic_DNA"/>
</dbReference>
<accession>A0A1M6KFI7</accession>
<dbReference type="Proteomes" id="UP000184050">
    <property type="component" value="Unassembled WGS sequence"/>
</dbReference>
<dbReference type="RefSeq" id="WP_073170793.1">
    <property type="nucleotide sequence ID" value="NZ_FQZE01000023.1"/>
</dbReference>
<protein>
    <submittedName>
        <fullName evidence="1">Uncharacterized protein</fullName>
    </submittedName>
</protein>
<organism evidence="1 2">
    <name type="scientific">Tangfeifania diversioriginum</name>
    <dbReference type="NCBI Taxonomy" id="1168035"/>
    <lineage>
        <taxon>Bacteria</taxon>
        <taxon>Pseudomonadati</taxon>
        <taxon>Bacteroidota</taxon>
        <taxon>Bacteroidia</taxon>
        <taxon>Marinilabiliales</taxon>
        <taxon>Prolixibacteraceae</taxon>
        <taxon>Tangfeifania</taxon>
    </lineage>
</organism>
<sequence length="87" mass="9822">MVSKLESAKIAKRQLMALLELIEILLVGKSTVKKLLFSDFRNFEDGLQKFCAEEGKLTTIVTRSTKDYSFSHLVIQPTREFLAGLEG</sequence>
<evidence type="ECO:0000313" key="2">
    <source>
        <dbReference type="Proteomes" id="UP000184050"/>
    </source>
</evidence>
<dbReference type="OrthoDB" id="1148871at2"/>
<evidence type="ECO:0000313" key="1">
    <source>
        <dbReference type="EMBL" id="SHJ57745.1"/>
    </source>
</evidence>
<keyword evidence="2" id="KW-1185">Reference proteome</keyword>
<proteinExistence type="predicted"/>
<name>A0A1M6KFI7_9BACT</name>
<dbReference type="STRING" id="1168035.SAMN05444280_12329"/>